<keyword evidence="7" id="KW-1185">Reference proteome</keyword>
<evidence type="ECO:0000313" key="6">
    <source>
        <dbReference type="EMBL" id="MBS3696191.1"/>
    </source>
</evidence>
<name>A0ABS5MKL8_9STAP</name>
<comment type="caution">
    <text evidence="6">The sequence shown here is derived from an EMBL/GenBank/DDBJ whole genome shotgun (WGS) entry which is preliminary data.</text>
</comment>
<accession>A0ABS5MKL8</accession>
<evidence type="ECO:0000256" key="4">
    <source>
        <dbReference type="ARBA" id="ARBA00032875"/>
    </source>
</evidence>
<feature type="domain" description="AMP-dependent synthetase/ligase" evidence="5">
    <location>
        <begin position="118"/>
        <end position="318"/>
    </location>
</feature>
<dbReference type="PROSITE" id="PS00455">
    <property type="entry name" value="AMP_BINDING"/>
    <property type="match status" value="1"/>
</dbReference>
<dbReference type="RefSeq" id="WP_203153881.1">
    <property type="nucleotide sequence ID" value="NZ_JAEPSA010000010.1"/>
</dbReference>
<dbReference type="PANTHER" id="PTHR43201:SF5">
    <property type="entry name" value="MEDIUM-CHAIN ACYL-COA LIGASE ACSF2, MITOCHONDRIAL"/>
    <property type="match status" value="1"/>
</dbReference>
<reference evidence="6 7" key="1">
    <citation type="submission" date="2021-05" db="EMBL/GenBank/DDBJ databases">
        <title>Staphylococcus fleurettii isolated from lake water in First Nation community in Manitoba, Canada.</title>
        <authorList>
            <person name="Bashar S."/>
            <person name="Murdock A."/>
            <person name="Patidar R."/>
            <person name="Golding G."/>
            <person name="Farenhorst A."/>
            <person name="Kumar A."/>
        </authorList>
    </citation>
    <scope>NUCLEOTIDE SEQUENCE [LARGE SCALE GENOMIC DNA]</scope>
    <source>
        <strain evidence="6 7">SF002</strain>
    </source>
</reference>
<proteinExistence type="inferred from homology"/>
<dbReference type="Proteomes" id="UP000681586">
    <property type="component" value="Unassembled WGS sequence"/>
</dbReference>
<evidence type="ECO:0000256" key="2">
    <source>
        <dbReference type="ARBA" id="ARBA00017625"/>
    </source>
</evidence>
<dbReference type="Gene3D" id="3.40.50.12780">
    <property type="entry name" value="N-terminal domain of ligase-like"/>
    <property type="match status" value="1"/>
</dbReference>
<dbReference type="InterPro" id="IPR020845">
    <property type="entry name" value="AMP-binding_CS"/>
</dbReference>
<evidence type="ECO:0000256" key="1">
    <source>
        <dbReference type="ARBA" id="ARBA00006432"/>
    </source>
</evidence>
<evidence type="ECO:0000313" key="7">
    <source>
        <dbReference type="Proteomes" id="UP000681586"/>
    </source>
</evidence>
<organism evidence="6 7">
    <name type="scientific">Mammaliicoccus fleurettii</name>
    <dbReference type="NCBI Taxonomy" id="150056"/>
    <lineage>
        <taxon>Bacteria</taxon>
        <taxon>Bacillati</taxon>
        <taxon>Bacillota</taxon>
        <taxon>Bacilli</taxon>
        <taxon>Bacillales</taxon>
        <taxon>Staphylococcaceae</taxon>
        <taxon>Mammaliicoccus</taxon>
    </lineage>
</organism>
<gene>
    <name evidence="6" type="ORF">JJQ58_01680</name>
</gene>
<dbReference type="Gene3D" id="3.30.300.30">
    <property type="match status" value="1"/>
</dbReference>
<sequence>MKILDLIKEQVYLKQEVKAIYIENQSISFRELWNESEILAGKLKQYPENIMVGIAIKHPIQFMKWYIATLMNNQIPCVFDVNLTGEKIKHLIDIYYIDVFIADSNTISYFNHSNHNNISNDTLHIGFTSGTTGTPKAYMRNNDSWVKSFKYNEKLMQDNTQVIVAPGPHAHSLSLYAMVYALCTGRGFIGQCKFNAQSLEKVMNKIKEQKTMFIVPTMLHSLLNYKVNLEKVNSVFSSGAKLSNTIFQTFKKEYPQIDVIEFFGSSEASFISYNINGNASIESVGKLFPSVKVKFTNQDKDKVGILYVKSDMTFSGYLNDEKFEEWIKIGDWASISEQNELFLYGRESDRVIIGGKNIYPESIEQNLLNSKEIDEAIIISEKHNKFGEIAVLIYKGQEKISYLKVKELLLECGLSRYEIPSKLIKVNKMIYTTSGKIARHKMKILYDIGGEEWNQLL</sequence>
<dbReference type="Pfam" id="PF00501">
    <property type="entry name" value="AMP-binding"/>
    <property type="match status" value="1"/>
</dbReference>
<dbReference type="SUPFAM" id="SSF56801">
    <property type="entry name" value="Acetyl-CoA synthetase-like"/>
    <property type="match status" value="1"/>
</dbReference>
<protein>
    <recommendedName>
        <fullName evidence="2">Putative long chain fatty acid-CoA ligase VraA</fullName>
    </recommendedName>
    <alternativeName>
        <fullName evidence="4">Acyl-CoA synthetase</fullName>
    </alternativeName>
</protein>
<dbReference type="InterPro" id="IPR042099">
    <property type="entry name" value="ANL_N_sf"/>
</dbReference>
<dbReference type="InterPro" id="IPR000873">
    <property type="entry name" value="AMP-dep_synth/lig_dom"/>
</dbReference>
<keyword evidence="3" id="KW-0436">Ligase</keyword>
<dbReference type="InterPro" id="IPR045851">
    <property type="entry name" value="AMP-bd_C_sf"/>
</dbReference>
<evidence type="ECO:0000259" key="5">
    <source>
        <dbReference type="Pfam" id="PF00501"/>
    </source>
</evidence>
<dbReference type="EMBL" id="JAGXBM010000001">
    <property type="protein sequence ID" value="MBS3696191.1"/>
    <property type="molecule type" value="Genomic_DNA"/>
</dbReference>
<evidence type="ECO:0000256" key="3">
    <source>
        <dbReference type="ARBA" id="ARBA00022598"/>
    </source>
</evidence>
<dbReference type="PANTHER" id="PTHR43201">
    <property type="entry name" value="ACYL-COA SYNTHETASE"/>
    <property type="match status" value="1"/>
</dbReference>
<comment type="similarity">
    <text evidence="1">Belongs to the ATP-dependent AMP-binding enzyme family.</text>
</comment>